<feature type="domain" description="Serine hydroxymethyltransferase-like" evidence="5">
    <location>
        <begin position="31"/>
        <end position="405"/>
    </location>
</feature>
<reference evidence="6 7" key="1">
    <citation type="submission" date="2016-06" db="EMBL/GenBank/DDBJ databases">
        <authorList>
            <person name="Kjaerup R.B."/>
            <person name="Dalgaard T.S."/>
            <person name="Juul-Madsen H.R."/>
        </authorList>
    </citation>
    <scope>NUCLEOTIDE SEQUENCE [LARGE SCALE GENOMIC DNA]</scope>
    <source>
        <strain evidence="6 7">DSM 43904</strain>
    </source>
</reference>
<dbReference type="GO" id="GO:0019264">
    <property type="term" value="P:glycine biosynthetic process from serine"/>
    <property type="evidence" value="ECO:0007669"/>
    <property type="project" value="InterPro"/>
</dbReference>
<dbReference type="InterPro" id="IPR015422">
    <property type="entry name" value="PyrdxlP-dep_Trfase_small"/>
</dbReference>
<comment type="cofactor">
    <cofactor evidence="1 4">
        <name>pyridoxal 5'-phosphate</name>
        <dbReference type="ChEBI" id="CHEBI:597326"/>
    </cofactor>
</comment>
<proteinExistence type="inferred from homology"/>
<dbReference type="NCBIfam" id="NF000586">
    <property type="entry name" value="PRK00011.1"/>
    <property type="match status" value="1"/>
</dbReference>
<dbReference type="Gene3D" id="3.40.640.10">
    <property type="entry name" value="Type I PLP-dependent aspartate aminotransferase-like (Major domain)"/>
    <property type="match status" value="1"/>
</dbReference>
<dbReference type="InterPro" id="IPR001085">
    <property type="entry name" value="Ser_HO-MeTrfase"/>
</dbReference>
<dbReference type="SUPFAM" id="SSF53383">
    <property type="entry name" value="PLP-dependent transferases"/>
    <property type="match status" value="1"/>
</dbReference>
<dbReference type="Gene3D" id="3.90.1150.10">
    <property type="entry name" value="Aspartate Aminotransferase, domain 1"/>
    <property type="match status" value="1"/>
</dbReference>
<dbReference type="InterPro" id="IPR015421">
    <property type="entry name" value="PyrdxlP-dep_Trfase_major"/>
</dbReference>
<sequence length="456" mass="47297">MTGLDAPAGLADGADLAAVRAWCADALVSLDRRDAPLVRLAHAELRRQRGTLNLVAAASPTLPAALVAHALLFSSVTAEGYAGGRYHPGTEVVDQVEQLARGRAERLFGAPHANVQPLSGSAANLAVLYGLLDPGDTVLALELDHGGHLTHVSRGASIAKRVTASYYEVDERGLIDHAALAVLVKQVRPRLLICGGSAYPRQLDFAAFRAAADEVDALLMADVSHVSGLVAAGAHPSPVPHCDVITTSTYKQLCGPRGGLLLRGASSRLDARALDRAVFPGFQGTPDFGGIAAKAVALGFAARPEFAAAMRRVVRYARTFAGALADHGVPVVSGGTDSHLVLADLRAVAVTGRQVADVLRRLGVLVNMNLVPRDPRPAAETSGIRIGTNDLGFRRVGDAEVAELARATAAVVAEVAGGGRPDAVVRGSRGRDLAGCVAGITARGYREDWRQGGAVA</sequence>
<dbReference type="GO" id="GO:0004372">
    <property type="term" value="F:glycine hydroxymethyltransferase activity"/>
    <property type="evidence" value="ECO:0007669"/>
    <property type="project" value="InterPro"/>
</dbReference>
<dbReference type="EMBL" id="LT607750">
    <property type="protein sequence ID" value="SCG46625.1"/>
    <property type="molecule type" value="Genomic_DNA"/>
</dbReference>
<dbReference type="GO" id="GO:0032259">
    <property type="term" value="P:methylation"/>
    <property type="evidence" value="ECO:0007669"/>
    <property type="project" value="UniProtKB-KW"/>
</dbReference>
<accession>A0A1C5HKW1</accession>
<dbReference type="PIRSF" id="PIRSF000412">
    <property type="entry name" value="SHMT"/>
    <property type="match status" value="1"/>
</dbReference>
<dbReference type="GO" id="GO:0008168">
    <property type="term" value="F:methyltransferase activity"/>
    <property type="evidence" value="ECO:0007669"/>
    <property type="project" value="UniProtKB-KW"/>
</dbReference>
<organism evidence="6 7">
    <name type="scientific">Micromonospora echinaurantiaca</name>
    <dbReference type="NCBI Taxonomy" id="47857"/>
    <lineage>
        <taxon>Bacteria</taxon>
        <taxon>Bacillati</taxon>
        <taxon>Actinomycetota</taxon>
        <taxon>Actinomycetes</taxon>
        <taxon>Micromonosporales</taxon>
        <taxon>Micromonosporaceae</taxon>
        <taxon>Micromonospora</taxon>
    </lineage>
</organism>
<dbReference type="GO" id="GO:0030170">
    <property type="term" value="F:pyridoxal phosphate binding"/>
    <property type="evidence" value="ECO:0007669"/>
    <property type="project" value="InterPro"/>
</dbReference>
<gene>
    <name evidence="6" type="ORF">GA0070609_1808</name>
</gene>
<evidence type="ECO:0000259" key="5">
    <source>
        <dbReference type="Pfam" id="PF00464"/>
    </source>
</evidence>
<dbReference type="RefSeq" id="WP_157748089.1">
    <property type="nucleotide sequence ID" value="NZ_LT607750.1"/>
</dbReference>
<dbReference type="Proteomes" id="UP000198217">
    <property type="component" value="Chromosome I"/>
</dbReference>
<protein>
    <submittedName>
        <fullName evidence="6">Glycine hydroxymethyltransferase</fullName>
    </submittedName>
</protein>
<evidence type="ECO:0000256" key="3">
    <source>
        <dbReference type="ARBA" id="ARBA00022898"/>
    </source>
</evidence>
<evidence type="ECO:0000313" key="6">
    <source>
        <dbReference type="EMBL" id="SCG46625.1"/>
    </source>
</evidence>
<comment type="similarity">
    <text evidence="2">Belongs to the SHMT family.</text>
</comment>
<dbReference type="Pfam" id="PF00464">
    <property type="entry name" value="SHMT"/>
    <property type="match status" value="1"/>
</dbReference>
<evidence type="ECO:0000313" key="7">
    <source>
        <dbReference type="Proteomes" id="UP000198217"/>
    </source>
</evidence>
<dbReference type="InterPro" id="IPR039429">
    <property type="entry name" value="SHMT-like_dom"/>
</dbReference>
<evidence type="ECO:0000256" key="1">
    <source>
        <dbReference type="ARBA" id="ARBA00001933"/>
    </source>
</evidence>
<dbReference type="PANTHER" id="PTHR11680">
    <property type="entry name" value="SERINE HYDROXYMETHYLTRANSFERASE"/>
    <property type="match status" value="1"/>
</dbReference>
<dbReference type="GO" id="GO:0035999">
    <property type="term" value="P:tetrahydrofolate interconversion"/>
    <property type="evidence" value="ECO:0007669"/>
    <property type="project" value="InterPro"/>
</dbReference>
<dbReference type="InterPro" id="IPR049943">
    <property type="entry name" value="Ser_HO-MeTrfase-like"/>
</dbReference>
<keyword evidence="3 4" id="KW-0663">Pyridoxal phosphate</keyword>
<feature type="modified residue" description="N6-(pyridoxal phosphate)lysine" evidence="4">
    <location>
        <position position="251"/>
    </location>
</feature>
<name>A0A1C5HKW1_9ACTN</name>
<dbReference type="GO" id="GO:0005829">
    <property type="term" value="C:cytosol"/>
    <property type="evidence" value="ECO:0007669"/>
    <property type="project" value="TreeGrafter"/>
</dbReference>
<keyword evidence="7" id="KW-1185">Reference proteome</keyword>
<dbReference type="InterPro" id="IPR015424">
    <property type="entry name" value="PyrdxlP-dep_Trfase"/>
</dbReference>
<keyword evidence="6" id="KW-0489">Methyltransferase</keyword>
<dbReference type="AlphaFoldDB" id="A0A1C5HKW1"/>
<evidence type="ECO:0000256" key="4">
    <source>
        <dbReference type="PIRSR" id="PIRSR000412-50"/>
    </source>
</evidence>
<keyword evidence="6" id="KW-0808">Transferase</keyword>
<evidence type="ECO:0000256" key="2">
    <source>
        <dbReference type="ARBA" id="ARBA00006376"/>
    </source>
</evidence>
<dbReference type="PANTHER" id="PTHR11680:SF35">
    <property type="entry name" value="SERINE HYDROXYMETHYLTRANSFERASE 1"/>
    <property type="match status" value="1"/>
</dbReference>